<evidence type="ECO:0000313" key="3">
    <source>
        <dbReference type="Proteomes" id="UP000033860"/>
    </source>
</evidence>
<comment type="caution">
    <text evidence="2">The sequence shown here is derived from an EMBL/GenBank/DDBJ whole genome shotgun (WGS) entry which is preliminary data.</text>
</comment>
<name>A0A0G1RW20_9BACT</name>
<protein>
    <submittedName>
        <fullName evidence="2">Uncharacterized protein</fullName>
    </submittedName>
</protein>
<feature type="coiled-coil region" evidence="1">
    <location>
        <begin position="25"/>
        <end position="52"/>
    </location>
</feature>
<accession>A0A0G1RW20</accession>
<evidence type="ECO:0000313" key="2">
    <source>
        <dbReference type="EMBL" id="KKU61534.1"/>
    </source>
</evidence>
<organism evidence="2 3">
    <name type="scientific">Candidatus Beckwithbacteria bacterium GW2011_GWB1_47_15</name>
    <dbReference type="NCBI Taxonomy" id="1618371"/>
    <lineage>
        <taxon>Bacteria</taxon>
        <taxon>Candidatus Beckwithiibacteriota</taxon>
    </lineage>
</organism>
<dbReference type="AlphaFoldDB" id="A0A0G1RW20"/>
<dbReference type="Proteomes" id="UP000033860">
    <property type="component" value="Unassembled WGS sequence"/>
</dbReference>
<gene>
    <name evidence="2" type="ORF">UX85_C0003G0193</name>
</gene>
<reference evidence="2 3" key="1">
    <citation type="journal article" date="2015" name="Nature">
        <title>rRNA introns, odd ribosomes, and small enigmatic genomes across a large radiation of phyla.</title>
        <authorList>
            <person name="Brown C.T."/>
            <person name="Hug L.A."/>
            <person name="Thomas B.C."/>
            <person name="Sharon I."/>
            <person name="Castelle C.J."/>
            <person name="Singh A."/>
            <person name="Wilkins M.J."/>
            <person name="Williams K.H."/>
            <person name="Banfield J.F."/>
        </authorList>
    </citation>
    <scope>NUCLEOTIDE SEQUENCE [LARGE SCALE GENOMIC DNA]</scope>
</reference>
<keyword evidence="1" id="KW-0175">Coiled coil</keyword>
<dbReference type="EMBL" id="LCNT01000003">
    <property type="protein sequence ID" value="KKU61534.1"/>
    <property type="molecule type" value="Genomic_DNA"/>
</dbReference>
<proteinExistence type="predicted"/>
<evidence type="ECO:0000256" key="1">
    <source>
        <dbReference type="SAM" id="Coils"/>
    </source>
</evidence>
<sequence length="60" mass="7111">MTDPTLPVTKEEALRYSKPALEDEIARRRRNIKLFQDQIDAEEKEIQRLFQIIAIIDANR</sequence>